<name>A0A3P8JRD2_9TREM</name>
<dbReference type="Proteomes" id="UP000269396">
    <property type="component" value="Unassembled WGS sequence"/>
</dbReference>
<sequence>MTSVGNGWKKVTGDQTKTWHQCLKSLTSSLSHVGKCKLISWGPREYCNQCLETE</sequence>
<keyword evidence="2" id="KW-1185">Reference proteome</keyword>
<protein>
    <submittedName>
        <fullName evidence="1">Uncharacterized protein</fullName>
    </submittedName>
</protein>
<evidence type="ECO:0000313" key="1">
    <source>
        <dbReference type="EMBL" id="VDP69126.1"/>
    </source>
</evidence>
<reference evidence="1 2" key="1">
    <citation type="submission" date="2018-11" db="EMBL/GenBank/DDBJ databases">
        <authorList>
            <consortium name="Pathogen Informatics"/>
        </authorList>
    </citation>
    <scope>NUCLEOTIDE SEQUENCE [LARGE SCALE GENOMIC DNA]</scope>
    <source>
        <strain>Denwood</strain>
        <strain evidence="2">Zambia</strain>
    </source>
</reference>
<dbReference type="AlphaFoldDB" id="A0A3P8JRD2"/>
<organism evidence="1 2">
    <name type="scientific">Schistosoma mattheei</name>
    <dbReference type="NCBI Taxonomy" id="31246"/>
    <lineage>
        <taxon>Eukaryota</taxon>
        <taxon>Metazoa</taxon>
        <taxon>Spiralia</taxon>
        <taxon>Lophotrochozoa</taxon>
        <taxon>Platyhelminthes</taxon>
        <taxon>Trematoda</taxon>
        <taxon>Digenea</taxon>
        <taxon>Strigeidida</taxon>
        <taxon>Schistosomatoidea</taxon>
        <taxon>Schistosomatidae</taxon>
        <taxon>Schistosoma</taxon>
    </lineage>
</organism>
<evidence type="ECO:0000313" key="2">
    <source>
        <dbReference type="Proteomes" id="UP000269396"/>
    </source>
</evidence>
<proteinExistence type="predicted"/>
<dbReference type="EMBL" id="UZAL01036092">
    <property type="protein sequence ID" value="VDP69126.1"/>
    <property type="molecule type" value="Genomic_DNA"/>
</dbReference>
<accession>A0A3P8JRD2</accession>
<gene>
    <name evidence="1" type="ORF">SMTD_LOCUS15636</name>
</gene>